<sequence>MSFIRVARSMQWGAGRWAFSRSAPNGQASCTRLITGIISAGIVLGVYTGHALSHPLNLDSASSDKKSAAHRDSAPKYIFYQEVQKHNTPGSCWVIIEGQVYDATSVLKWHPAGPTVILKNSGRDATYVPIIRSPQTGYDTSGHTGTGRCLFLSTRWTRSRIFHLKRILDPSENT</sequence>
<evidence type="ECO:0000313" key="7">
    <source>
        <dbReference type="Proteomes" id="UP000287166"/>
    </source>
</evidence>
<keyword evidence="7" id="KW-1185">Reference proteome</keyword>
<evidence type="ECO:0000256" key="2">
    <source>
        <dbReference type="ARBA" id="ARBA00022723"/>
    </source>
</evidence>
<dbReference type="PANTHER" id="PTHR19359:SF95">
    <property type="entry name" value="CYTOCHROME B5 TYPE B"/>
    <property type="match status" value="1"/>
</dbReference>
<accession>A0A401GZK0</accession>
<evidence type="ECO:0000313" key="6">
    <source>
        <dbReference type="EMBL" id="GBE87591.1"/>
    </source>
</evidence>
<comment type="similarity">
    <text evidence="4">Belongs to the cytochrome b5 family.</text>
</comment>
<dbReference type="SUPFAM" id="SSF55856">
    <property type="entry name" value="Cytochrome b5-like heme/steroid binding domain"/>
    <property type="match status" value="1"/>
</dbReference>
<comment type="caution">
    <text evidence="6">The sequence shown here is derived from an EMBL/GenBank/DDBJ whole genome shotgun (WGS) entry which is preliminary data.</text>
</comment>
<dbReference type="STRING" id="139825.A0A401GZK0"/>
<gene>
    <name evidence="6" type="ORF">SCP_1102680</name>
</gene>
<dbReference type="InterPro" id="IPR050668">
    <property type="entry name" value="Cytochrome_b5"/>
</dbReference>
<name>A0A401GZK0_9APHY</name>
<keyword evidence="2" id="KW-0479">Metal-binding</keyword>
<dbReference type="PANTHER" id="PTHR19359">
    <property type="entry name" value="CYTOCHROME B5"/>
    <property type="match status" value="1"/>
</dbReference>
<dbReference type="RefSeq" id="XP_027618504.1">
    <property type="nucleotide sequence ID" value="XM_027762703.1"/>
</dbReference>
<dbReference type="Gene3D" id="3.10.120.10">
    <property type="entry name" value="Cytochrome b5-like heme/steroid binding domain"/>
    <property type="match status" value="1"/>
</dbReference>
<dbReference type="EMBL" id="BFAD01000011">
    <property type="protein sequence ID" value="GBE87591.1"/>
    <property type="molecule type" value="Genomic_DNA"/>
</dbReference>
<dbReference type="Proteomes" id="UP000287166">
    <property type="component" value="Unassembled WGS sequence"/>
</dbReference>
<dbReference type="InterPro" id="IPR001199">
    <property type="entry name" value="Cyt_B5-like_heme/steroid-bd"/>
</dbReference>
<dbReference type="GO" id="GO:0020037">
    <property type="term" value="F:heme binding"/>
    <property type="evidence" value="ECO:0007669"/>
    <property type="project" value="TreeGrafter"/>
</dbReference>
<dbReference type="Pfam" id="PF00173">
    <property type="entry name" value="Cyt-b5"/>
    <property type="match status" value="1"/>
</dbReference>
<dbReference type="GO" id="GO:0016020">
    <property type="term" value="C:membrane"/>
    <property type="evidence" value="ECO:0007669"/>
    <property type="project" value="TreeGrafter"/>
</dbReference>
<evidence type="ECO:0000256" key="3">
    <source>
        <dbReference type="ARBA" id="ARBA00023004"/>
    </source>
</evidence>
<organism evidence="6 7">
    <name type="scientific">Sparassis crispa</name>
    <dbReference type="NCBI Taxonomy" id="139825"/>
    <lineage>
        <taxon>Eukaryota</taxon>
        <taxon>Fungi</taxon>
        <taxon>Dikarya</taxon>
        <taxon>Basidiomycota</taxon>
        <taxon>Agaricomycotina</taxon>
        <taxon>Agaricomycetes</taxon>
        <taxon>Polyporales</taxon>
        <taxon>Sparassidaceae</taxon>
        <taxon>Sparassis</taxon>
    </lineage>
</organism>
<reference evidence="6 7" key="1">
    <citation type="journal article" date="2018" name="Sci. Rep.">
        <title>Genome sequence of the cauliflower mushroom Sparassis crispa (Hanabiratake) and its association with beneficial usage.</title>
        <authorList>
            <person name="Kiyama R."/>
            <person name="Furutani Y."/>
            <person name="Kawaguchi K."/>
            <person name="Nakanishi T."/>
        </authorList>
    </citation>
    <scope>NUCLEOTIDE SEQUENCE [LARGE SCALE GENOMIC DNA]</scope>
</reference>
<dbReference type="GeneID" id="38784508"/>
<dbReference type="PROSITE" id="PS50255">
    <property type="entry name" value="CYTOCHROME_B5_2"/>
    <property type="match status" value="1"/>
</dbReference>
<evidence type="ECO:0000256" key="1">
    <source>
        <dbReference type="ARBA" id="ARBA00022617"/>
    </source>
</evidence>
<dbReference type="AlphaFoldDB" id="A0A401GZK0"/>
<feature type="domain" description="Cytochrome b5 heme-binding" evidence="5">
    <location>
        <begin position="75"/>
        <end position="126"/>
    </location>
</feature>
<dbReference type="InParanoid" id="A0A401GZK0"/>
<dbReference type="InterPro" id="IPR036400">
    <property type="entry name" value="Cyt_B5-like_heme/steroid_sf"/>
</dbReference>
<keyword evidence="3" id="KW-0408">Iron</keyword>
<proteinExistence type="inferred from homology"/>
<dbReference type="OrthoDB" id="10254877at2759"/>
<protein>
    <recommendedName>
        <fullName evidence="5">Cytochrome b5 heme-binding domain-containing protein</fullName>
    </recommendedName>
</protein>
<dbReference type="SMART" id="SM01117">
    <property type="entry name" value="Cyt-b5"/>
    <property type="match status" value="1"/>
</dbReference>
<keyword evidence="1" id="KW-0349">Heme</keyword>
<evidence type="ECO:0000256" key="4">
    <source>
        <dbReference type="ARBA" id="ARBA00038168"/>
    </source>
</evidence>
<dbReference type="GO" id="GO:0046872">
    <property type="term" value="F:metal ion binding"/>
    <property type="evidence" value="ECO:0007669"/>
    <property type="project" value="UniProtKB-KW"/>
</dbReference>
<evidence type="ECO:0000259" key="5">
    <source>
        <dbReference type="PROSITE" id="PS50255"/>
    </source>
</evidence>